<keyword evidence="2" id="KW-1133">Transmembrane helix</keyword>
<dbReference type="EMBL" id="CANHGI010000006">
    <property type="protein sequence ID" value="CAI5456036.1"/>
    <property type="molecule type" value="Genomic_DNA"/>
</dbReference>
<dbReference type="Proteomes" id="UP001152747">
    <property type="component" value="Unassembled WGS sequence"/>
</dbReference>
<evidence type="ECO:0000313" key="3">
    <source>
        <dbReference type="EMBL" id="CAI5456036.1"/>
    </source>
</evidence>
<keyword evidence="2" id="KW-0812">Transmembrane</keyword>
<feature type="transmembrane region" description="Helical" evidence="2">
    <location>
        <begin position="126"/>
        <end position="152"/>
    </location>
</feature>
<accession>A0A9P1J0T9</accession>
<keyword evidence="2" id="KW-0472">Membrane</keyword>
<evidence type="ECO:0000256" key="1">
    <source>
        <dbReference type="SAM" id="MobiDB-lite"/>
    </source>
</evidence>
<keyword evidence="4" id="KW-1185">Reference proteome</keyword>
<comment type="caution">
    <text evidence="3">The sequence shown here is derived from an EMBL/GenBank/DDBJ whole genome shotgun (WGS) entry which is preliminary data.</text>
</comment>
<reference evidence="3" key="1">
    <citation type="submission" date="2022-11" db="EMBL/GenBank/DDBJ databases">
        <authorList>
            <person name="Kikuchi T."/>
        </authorList>
    </citation>
    <scope>NUCLEOTIDE SEQUENCE</scope>
    <source>
        <strain evidence="3">PS1010</strain>
    </source>
</reference>
<feature type="region of interest" description="Disordered" evidence="1">
    <location>
        <begin position="22"/>
        <end position="42"/>
    </location>
</feature>
<dbReference type="AlphaFoldDB" id="A0A9P1J0T9"/>
<protein>
    <recommendedName>
        <fullName evidence="5">MARVEL domain-containing protein</fullName>
    </recommendedName>
</protein>
<feature type="transmembrane region" description="Helical" evidence="2">
    <location>
        <begin position="90"/>
        <end position="106"/>
    </location>
</feature>
<evidence type="ECO:0000256" key="2">
    <source>
        <dbReference type="SAM" id="Phobius"/>
    </source>
</evidence>
<sequence>MSMYGKDRAFIENEQRFRQDRDYLSGPGLTQNQNYSAPSYSTTTKPMTNYSRLDDAMLINDINKTKEASNVQTVEQVECTPFMWSHPMGLLRWFQLIMFFILQWLVQITCGGDACTMIMNVFGYTAMGQLFVLVIFLGLSMFCALILLAFILNAHKSFPSAILAMERIYAILGIVFMFIAGILGTWMAVLANNPDVNYQGRGRGHIQGQWIAAAVLEFIMVFVYVFDLLLQRRENYPFTGKEYKIEKRRRAINQDFHRSENSINYF</sequence>
<gene>
    <name evidence="3" type="ORF">CAMP_LOCUS18673</name>
</gene>
<proteinExistence type="predicted"/>
<name>A0A9P1J0T9_9PELO</name>
<evidence type="ECO:0000313" key="4">
    <source>
        <dbReference type="Proteomes" id="UP001152747"/>
    </source>
</evidence>
<evidence type="ECO:0008006" key="5">
    <source>
        <dbReference type="Google" id="ProtNLM"/>
    </source>
</evidence>
<feature type="transmembrane region" description="Helical" evidence="2">
    <location>
        <begin position="210"/>
        <end position="230"/>
    </location>
</feature>
<feature type="transmembrane region" description="Helical" evidence="2">
    <location>
        <begin position="168"/>
        <end position="190"/>
    </location>
</feature>
<feature type="compositionally biased region" description="Polar residues" evidence="1">
    <location>
        <begin position="28"/>
        <end position="42"/>
    </location>
</feature>
<organism evidence="3 4">
    <name type="scientific">Caenorhabditis angaria</name>
    <dbReference type="NCBI Taxonomy" id="860376"/>
    <lineage>
        <taxon>Eukaryota</taxon>
        <taxon>Metazoa</taxon>
        <taxon>Ecdysozoa</taxon>
        <taxon>Nematoda</taxon>
        <taxon>Chromadorea</taxon>
        <taxon>Rhabditida</taxon>
        <taxon>Rhabditina</taxon>
        <taxon>Rhabditomorpha</taxon>
        <taxon>Rhabditoidea</taxon>
        <taxon>Rhabditidae</taxon>
        <taxon>Peloderinae</taxon>
        <taxon>Caenorhabditis</taxon>
    </lineage>
</organism>
<dbReference type="OrthoDB" id="5830541at2759"/>